<gene>
    <name evidence="2" type="ORF">F1188_04970</name>
</gene>
<name>A0A5M6IEH1_9PROT</name>
<dbReference type="PANTHER" id="PTHR13622:SF8">
    <property type="entry name" value="THIAMIN PYROPHOSPHOKINASE 1"/>
    <property type="match status" value="1"/>
</dbReference>
<dbReference type="SUPFAM" id="SSF55811">
    <property type="entry name" value="Nudix"/>
    <property type="match status" value="1"/>
</dbReference>
<proteinExistence type="predicted"/>
<dbReference type="CDD" id="cd03676">
    <property type="entry name" value="NUDIX_Tnr3_like"/>
    <property type="match status" value="1"/>
</dbReference>
<dbReference type="PROSITE" id="PS51462">
    <property type="entry name" value="NUDIX"/>
    <property type="match status" value="1"/>
</dbReference>
<dbReference type="AlphaFoldDB" id="A0A5M6IEH1"/>
<dbReference type="RefSeq" id="WP_150061287.1">
    <property type="nucleotide sequence ID" value="NZ_JACHII010000005.1"/>
</dbReference>
<dbReference type="Proteomes" id="UP000324065">
    <property type="component" value="Unassembled WGS sequence"/>
</dbReference>
<protein>
    <submittedName>
        <fullName evidence="2">DUF4743 domain-containing protein</fullName>
    </submittedName>
</protein>
<dbReference type="PANTHER" id="PTHR13622">
    <property type="entry name" value="THIAMIN PYROPHOSPHOKINASE"/>
    <property type="match status" value="1"/>
</dbReference>
<dbReference type="Gene3D" id="3.90.79.10">
    <property type="entry name" value="Nucleoside Triphosphate Pyrophosphohydrolase"/>
    <property type="match status" value="1"/>
</dbReference>
<evidence type="ECO:0000313" key="3">
    <source>
        <dbReference type="Proteomes" id="UP000324065"/>
    </source>
</evidence>
<accession>A0A5M6IEH1</accession>
<dbReference type="Pfam" id="PF15916">
    <property type="entry name" value="DUF4743"/>
    <property type="match status" value="1"/>
</dbReference>
<organism evidence="2 3">
    <name type="scientific">Roseospira marina</name>
    <dbReference type="NCBI Taxonomy" id="140057"/>
    <lineage>
        <taxon>Bacteria</taxon>
        <taxon>Pseudomonadati</taxon>
        <taxon>Pseudomonadota</taxon>
        <taxon>Alphaproteobacteria</taxon>
        <taxon>Rhodospirillales</taxon>
        <taxon>Rhodospirillaceae</taxon>
        <taxon>Roseospira</taxon>
    </lineage>
</organism>
<sequence>MLYMDHIDALNTHDMSGFRPVFVAGREIGWMRHGVAERLALIPGGVFEVGPFGVAIGGAAASPDARTAAVAAALSPLIDEGLIPPRRGELYPVVERWGEPVLFALDRAHVAALGVRAFGVHINGFVRRPDGLHMWIARRADDRTVAPGRLDNMVAGGQAVGLGLMENVLKECAEEAGLTPDVAGGARPAGLVSYCVETALGLKPDTLFVFDLELPESIVPDNQDGEIQAFMLWPIERVLETLREPDAFKFNVPHVILDFAVRHGVLTPDDTPEYARIATGLRRVPVCFHPSPERA</sequence>
<dbReference type="FunFam" id="3.90.79.10:FF:000019">
    <property type="entry name" value="Thiamin pyrophosphokinase, putative"/>
    <property type="match status" value="1"/>
</dbReference>
<feature type="domain" description="Nudix hydrolase" evidence="1">
    <location>
        <begin position="117"/>
        <end position="258"/>
    </location>
</feature>
<comment type="caution">
    <text evidence="2">The sequence shown here is derived from an EMBL/GenBank/DDBJ whole genome shotgun (WGS) entry which is preliminary data.</text>
</comment>
<dbReference type="InterPro" id="IPR031804">
    <property type="entry name" value="DUF4743"/>
</dbReference>
<dbReference type="OrthoDB" id="8438812at2"/>
<evidence type="ECO:0000259" key="1">
    <source>
        <dbReference type="PROSITE" id="PS51462"/>
    </source>
</evidence>
<reference evidence="2 3" key="1">
    <citation type="submission" date="2019-09" db="EMBL/GenBank/DDBJ databases">
        <title>Genome sequence of Roseospira marina, one of the more divergent members of the non-sulfur purple photosynthetic bacterial family, the Rhodospirillaceae.</title>
        <authorList>
            <person name="Meyer T."/>
            <person name="Kyndt J."/>
        </authorList>
    </citation>
    <scope>NUCLEOTIDE SEQUENCE [LARGE SCALE GENOMIC DNA]</scope>
    <source>
        <strain evidence="2 3">DSM 15113</strain>
    </source>
</reference>
<dbReference type="EMBL" id="VWPJ01000003">
    <property type="protein sequence ID" value="KAA5606686.1"/>
    <property type="molecule type" value="Genomic_DNA"/>
</dbReference>
<dbReference type="GO" id="GO:0044715">
    <property type="term" value="F:8-oxo-dGDP phosphatase activity"/>
    <property type="evidence" value="ECO:0007669"/>
    <property type="project" value="TreeGrafter"/>
</dbReference>
<evidence type="ECO:0000313" key="2">
    <source>
        <dbReference type="EMBL" id="KAA5606686.1"/>
    </source>
</evidence>
<keyword evidence="3" id="KW-1185">Reference proteome</keyword>
<dbReference type="InterPro" id="IPR015797">
    <property type="entry name" value="NUDIX_hydrolase-like_dom_sf"/>
</dbReference>
<dbReference type="InterPro" id="IPR000086">
    <property type="entry name" value="NUDIX_hydrolase_dom"/>
</dbReference>